<dbReference type="EMBL" id="CP011132">
    <property type="protein sequence ID" value="AKE61874.1"/>
    <property type="molecule type" value="Genomic_DNA"/>
</dbReference>
<feature type="chain" id="PRO_5002510610" evidence="8">
    <location>
        <begin position="17"/>
        <end position="438"/>
    </location>
</feature>
<evidence type="ECO:0000256" key="6">
    <source>
        <dbReference type="ARBA" id="ARBA00023136"/>
    </source>
</evidence>
<dbReference type="GO" id="GO:1990281">
    <property type="term" value="C:efflux pump complex"/>
    <property type="evidence" value="ECO:0007669"/>
    <property type="project" value="TreeGrafter"/>
</dbReference>
<proteinExistence type="inferred from homology"/>
<dbReference type="PANTHER" id="PTHR30026:SF22">
    <property type="entry name" value="OUTER MEMBRANE EFFLUX PROTEIN"/>
    <property type="match status" value="1"/>
</dbReference>
<evidence type="ECO:0000256" key="5">
    <source>
        <dbReference type="ARBA" id="ARBA00022692"/>
    </source>
</evidence>
<evidence type="ECO:0000256" key="1">
    <source>
        <dbReference type="ARBA" id="ARBA00004442"/>
    </source>
</evidence>
<keyword evidence="6" id="KW-0472">Membrane</keyword>
<dbReference type="SUPFAM" id="SSF56954">
    <property type="entry name" value="Outer membrane efflux proteins (OEP)"/>
    <property type="match status" value="1"/>
</dbReference>
<reference evidence="9 10" key="1">
    <citation type="journal article" date="2013" name="Appl. Microbiol. Biotechnol.">
        <title>Glycerol assimilation and production of 1,3-propanediol by Citrobacter amalonaticus Y19.</title>
        <authorList>
            <person name="Ainala S.K."/>
            <person name="Ashok S."/>
            <person name="Ko Y."/>
            <person name="Park S."/>
        </authorList>
    </citation>
    <scope>NUCLEOTIDE SEQUENCE [LARGE SCALE GENOMIC DNA]</scope>
    <source>
        <strain evidence="9 10">Y19</strain>
    </source>
</reference>
<keyword evidence="4" id="KW-1134">Transmembrane beta strand</keyword>
<keyword evidence="3" id="KW-0813">Transport</keyword>
<evidence type="ECO:0000313" key="9">
    <source>
        <dbReference type="EMBL" id="AKE61874.1"/>
    </source>
</evidence>
<evidence type="ECO:0000256" key="3">
    <source>
        <dbReference type="ARBA" id="ARBA00022448"/>
    </source>
</evidence>
<dbReference type="NCBIfam" id="TIGR01844">
    <property type="entry name" value="type_I_sec_TolC"/>
    <property type="match status" value="1"/>
</dbReference>
<gene>
    <name evidence="9" type="ORF">F384_07030</name>
</gene>
<sequence>MAGVLIASVAFNFASAAPLPDWANAPESPLVPELSLRESILRAFAHSPDVTQQAAQSGISEAKIDEAKSGWYPQIELNSNAGPSRQYDSGGSLDNSISYGITITQLVYDFGKTDNNIKLQTAARDGQRFKLMSTLTDVAEKTAVTFMEVHRYETLCDAVKENIRSLENIYQMASLRSGAGLNSASDELQARTRIAGMQSALEQYQAQRDSAIAQLTVLTGVKPASLSTAPSSLVEQPISLKSIDYHIIPSVLAAENLRRSAEYDVEKTKSQYWPTLSLQGGKTRYENNDRGWWNDQLQLNLNAPLYQGGAVSAQVQQAEGQQRVSAALVEQAKQDTLQKASVAFANWAGARGREQAGIAQSQSANHTREVYKNEYKLGKRSLNDLLTVEQDVFQAQSSEINANYDGWVAAVNYAAAVNNLIPLAGIKQSYYSELPELK</sequence>
<feature type="signal peptide" evidence="8">
    <location>
        <begin position="1"/>
        <end position="16"/>
    </location>
</feature>
<organism evidence="9 10">
    <name type="scientific">Citrobacter amalonaticus Y19</name>
    <dbReference type="NCBI Taxonomy" id="1261127"/>
    <lineage>
        <taxon>Bacteria</taxon>
        <taxon>Pseudomonadati</taxon>
        <taxon>Pseudomonadota</taxon>
        <taxon>Gammaproteobacteria</taxon>
        <taxon>Enterobacterales</taxon>
        <taxon>Enterobacteriaceae</taxon>
        <taxon>Citrobacter</taxon>
    </lineage>
</organism>
<dbReference type="Gene3D" id="1.20.1600.10">
    <property type="entry name" value="Outer membrane efflux proteins (OEP)"/>
    <property type="match status" value="1"/>
</dbReference>
<evidence type="ECO:0000313" key="10">
    <source>
        <dbReference type="Proteomes" id="UP000034085"/>
    </source>
</evidence>
<protein>
    <submittedName>
        <fullName evidence="9">Transporter</fullName>
    </submittedName>
</protein>
<dbReference type="InterPro" id="IPR010130">
    <property type="entry name" value="T1SS_OMP_TolC"/>
</dbReference>
<keyword evidence="5" id="KW-0812">Transmembrane</keyword>
<evidence type="ECO:0000256" key="7">
    <source>
        <dbReference type="ARBA" id="ARBA00023237"/>
    </source>
</evidence>
<evidence type="ECO:0000256" key="2">
    <source>
        <dbReference type="ARBA" id="ARBA00007613"/>
    </source>
</evidence>
<dbReference type="GO" id="GO:0009279">
    <property type="term" value="C:cell outer membrane"/>
    <property type="evidence" value="ECO:0007669"/>
    <property type="project" value="UniProtKB-SubCell"/>
</dbReference>
<accession>A0A0F6TZR9</accession>
<name>A0A0F6TZR9_CITAM</name>
<dbReference type="GO" id="GO:0015562">
    <property type="term" value="F:efflux transmembrane transporter activity"/>
    <property type="evidence" value="ECO:0007669"/>
    <property type="project" value="InterPro"/>
</dbReference>
<evidence type="ECO:0000256" key="8">
    <source>
        <dbReference type="SAM" id="SignalP"/>
    </source>
</evidence>
<dbReference type="Pfam" id="PF02321">
    <property type="entry name" value="OEP"/>
    <property type="match status" value="2"/>
</dbReference>
<dbReference type="Proteomes" id="UP000034085">
    <property type="component" value="Chromosome"/>
</dbReference>
<dbReference type="InterPro" id="IPR003423">
    <property type="entry name" value="OMP_efflux"/>
</dbReference>
<comment type="subcellular location">
    <subcellularLocation>
        <location evidence="1">Cell outer membrane</location>
    </subcellularLocation>
</comment>
<dbReference type="AlphaFoldDB" id="A0A0F6TZR9"/>
<dbReference type="PATRIC" id="fig|1261127.3.peg.1448"/>
<keyword evidence="7" id="KW-0998">Cell outer membrane</keyword>
<dbReference type="HOGENOM" id="CLU_012817_0_3_6"/>
<dbReference type="InterPro" id="IPR051906">
    <property type="entry name" value="TolC-like"/>
</dbReference>
<dbReference type="PANTHER" id="PTHR30026">
    <property type="entry name" value="OUTER MEMBRANE PROTEIN TOLC"/>
    <property type="match status" value="1"/>
</dbReference>
<dbReference type="KEGG" id="cama:F384_07030"/>
<dbReference type="GO" id="GO:0015288">
    <property type="term" value="F:porin activity"/>
    <property type="evidence" value="ECO:0007669"/>
    <property type="project" value="TreeGrafter"/>
</dbReference>
<comment type="similarity">
    <text evidence="2">Belongs to the outer membrane factor (OMF) (TC 1.B.17) family.</text>
</comment>
<keyword evidence="8" id="KW-0732">Signal</keyword>
<evidence type="ECO:0000256" key="4">
    <source>
        <dbReference type="ARBA" id="ARBA00022452"/>
    </source>
</evidence>